<name>A0A9Q1QLL5_9CARY</name>
<dbReference type="Pfam" id="PF00085">
    <property type="entry name" value="Thioredoxin"/>
    <property type="match status" value="1"/>
</dbReference>
<dbReference type="PANTHER" id="PTHR10438:SF405">
    <property type="entry name" value="THIOREDOXIN DOMAIN-CONTAINING PROTEIN"/>
    <property type="match status" value="1"/>
</dbReference>
<protein>
    <recommendedName>
        <fullName evidence="1">Thioredoxin domain-containing protein</fullName>
    </recommendedName>
</protein>
<dbReference type="InterPro" id="IPR013766">
    <property type="entry name" value="Thioredoxin_domain"/>
</dbReference>
<dbReference type="CDD" id="cd02947">
    <property type="entry name" value="TRX_family"/>
    <property type="match status" value="1"/>
</dbReference>
<dbReference type="InterPro" id="IPR050620">
    <property type="entry name" value="Thioredoxin_H-type-like"/>
</dbReference>
<dbReference type="Proteomes" id="UP001153076">
    <property type="component" value="Unassembled WGS sequence"/>
</dbReference>
<dbReference type="OrthoDB" id="2121326at2759"/>
<sequence length="247" mass="27081">MSRFSALRSCLLRHHHRYSHSHSQRSLIHQRLCPISLSSSLSSLISPLRNTLPQITPSMPLFTLTIPGAASLASSHSTGFRSFSSDSDLPSNMVLVKSEDQLNGSLKKVEDESLPAVFYFTAVWCGPCRFIWPEIKKLSESLPNVKFYKIDIDEVFRFAYGKNNGPGFEGGAVGTMEISGLCCKMVMAYGHALQCDDEDPVGGGSALSKLNIFSVPTLHFFKNGKKAAEVVGADARKIKDVSSSLYE</sequence>
<feature type="domain" description="Thioredoxin" evidence="1">
    <location>
        <begin position="107"/>
        <end position="155"/>
    </location>
</feature>
<proteinExistence type="predicted"/>
<dbReference type="SUPFAM" id="SSF52833">
    <property type="entry name" value="Thioredoxin-like"/>
    <property type="match status" value="1"/>
</dbReference>
<comment type="caution">
    <text evidence="2">The sequence shown here is derived from an EMBL/GenBank/DDBJ whole genome shotgun (WGS) entry which is preliminary data.</text>
</comment>
<organism evidence="2 3">
    <name type="scientific">Carnegiea gigantea</name>
    <dbReference type="NCBI Taxonomy" id="171969"/>
    <lineage>
        <taxon>Eukaryota</taxon>
        <taxon>Viridiplantae</taxon>
        <taxon>Streptophyta</taxon>
        <taxon>Embryophyta</taxon>
        <taxon>Tracheophyta</taxon>
        <taxon>Spermatophyta</taxon>
        <taxon>Magnoliopsida</taxon>
        <taxon>eudicotyledons</taxon>
        <taxon>Gunneridae</taxon>
        <taxon>Pentapetalae</taxon>
        <taxon>Caryophyllales</taxon>
        <taxon>Cactineae</taxon>
        <taxon>Cactaceae</taxon>
        <taxon>Cactoideae</taxon>
        <taxon>Echinocereeae</taxon>
        <taxon>Carnegiea</taxon>
    </lineage>
</organism>
<dbReference type="AlphaFoldDB" id="A0A9Q1QLL5"/>
<evidence type="ECO:0000313" key="3">
    <source>
        <dbReference type="Proteomes" id="UP001153076"/>
    </source>
</evidence>
<keyword evidence="3" id="KW-1185">Reference proteome</keyword>
<dbReference type="InterPro" id="IPR036249">
    <property type="entry name" value="Thioredoxin-like_sf"/>
</dbReference>
<dbReference type="EMBL" id="JAKOGI010000061">
    <property type="protein sequence ID" value="KAJ8446086.1"/>
    <property type="molecule type" value="Genomic_DNA"/>
</dbReference>
<dbReference type="Gene3D" id="3.40.30.10">
    <property type="entry name" value="Glutaredoxin"/>
    <property type="match status" value="1"/>
</dbReference>
<accession>A0A9Q1QLL5</accession>
<evidence type="ECO:0000259" key="1">
    <source>
        <dbReference type="Pfam" id="PF00085"/>
    </source>
</evidence>
<dbReference type="PANTHER" id="PTHR10438">
    <property type="entry name" value="THIOREDOXIN"/>
    <property type="match status" value="1"/>
</dbReference>
<reference evidence="2" key="1">
    <citation type="submission" date="2022-04" db="EMBL/GenBank/DDBJ databases">
        <title>Carnegiea gigantea Genome sequencing and assembly v2.</title>
        <authorList>
            <person name="Copetti D."/>
            <person name="Sanderson M.J."/>
            <person name="Burquez A."/>
            <person name="Wojciechowski M.F."/>
        </authorList>
    </citation>
    <scope>NUCLEOTIDE SEQUENCE</scope>
    <source>
        <strain evidence="2">SGP5-SGP5p</strain>
        <tissue evidence="2">Aerial part</tissue>
    </source>
</reference>
<gene>
    <name evidence="2" type="ORF">Cgig2_017588</name>
</gene>
<evidence type="ECO:0000313" key="2">
    <source>
        <dbReference type="EMBL" id="KAJ8446086.1"/>
    </source>
</evidence>